<name>A0ABX7Q386_9BACT</name>
<dbReference type="PANTHER" id="PTHR30445:SF3">
    <property type="entry name" value="TRANSPORT PROTEIN YIDE-RELATED"/>
    <property type="match status" value="1"/>
</dbReference>
<sequence length="546" mass="58219">MIRILIANPLLLLFTVAAIGYPLGRLKFRGSSLGVAAVLFVGLGVGALHPELKLPEIVYVLGLALFVYTIGLASGPAFVASLRQEGVRNNLLILCVLAFATMLTVAAQRFLALPATITVGLFAGSLTNTPALAGALETIKHLAPQNLMEQLLAEPVVGYSIAYPMGVMGVVLAISLVQKLWRIDYAEEAKQFKIAGVATEALRSKTIRVTWPQAGRQTVVELSRQQKWDVVFGRIKRNGEYLLTGPQVRLQPGDLLLAVGTGAELQRVAEVLGEVSEEEITADRSEFDYRRIFVSNPRVAGRRLGSLDLFERFGATVTRVRRGDDDFLPHDDMVLELGDRVRVVTSRERMGEVTALFGDSYRAVSEVDILTFSLGLALGLLLGIVPIPLPGGVTLKLGFAGGPLIVALVLGTIGRSGGMIWSLPYSANMTLRQIGLVLFLAGIGTRAGYGFVSTLADGGGFTIFAAGAVVTFTAALATLFIGHRLLKIPMGILIGMVAGLQTQPAVLGYALEQTGNDLPNIGYASVYPVATIGKIVAVQVLLTLLM</sequence>
<feature type="transmembrane region" description="Helical" evidence="8">
    <location>
        <begin position="369"/>
        <end position="389"/>
    </location>
</feature>
<keyword evidence="3" id="KW-0813">Transport</keyword>
<feature type="transmembrane region" description="Helical" evidence="8">
    <location>
        <begin position="91"/>
        <end position="112"/>
    </location>
</feature>
<feature type="transmembrane region" description="Helical" evidence="8">
    <location>
        <begin position="28"/>
        <end position="48"/>
    </location>
</feature>
<dbReference type="Pfam" id="PF06826">
    <property type="entry name" value="Asp-Al_Ex"/>
    <property type="match status" value="2"/>
</dbReference>
<evidence type="ECO:0000256" key="3">
    <source>
        <dbReference type="ARBA" id="ARBA00022448"/>
    </source>
</evidence>
<evidence type="ECO:0000256" key="7">
    <source>
        <dbReference type="ARBA" id="ARBA00023136"/>
    </source>
</evidence>
<dbReference type="Pfam" id="PF02080">
    <property type="entry name" value="TrkA_C"/>
    <property type="match status" value="1"/>
</dbReference>
<organism evidence="10 11">
    <name type="scientific">Geobacter benzoatilyticus</name>
    <dbReference type="NCBI Taxonomy" id="2815309"/>
    <lineage>
        <taxon>Bacteria</taxon>
        <taxon>Pseudomonadati</taxon>
        <taxon>Thermodesulfobacteriota</taxon>
        <taxon>Desulfuromonadia</taxon>
        <taxon>Geobacterales</taxon>
        <taxon>Geobacteraceae</taxon>
        <taxon>Geobacter</taxon>
    </lineage>
</organism>
<keyword evidence="6 8" id="KW-1133">Transmembrane helix</keyword>
<dbReference type="EMBL" id="CP071382">
    <property type="protein sequence ID" value="QSV45907.1"/>
    <property type="molecule type" value="Genomic_DNA"/>
</dbReference>
<dbReference type="Proteomes" id="UP000663651">
    <property type="component" value="Chromosome"/>
</dbReference>
<dbReference type="InterPro" id="IPR036721">
    <property type="entry name" value="RCK_C_sf"/>
</dbReference>
<gene>
    <name evidence="10" type="ORF">JZM60_01010</name>
</gene>
<protein>
    <submittedName>
        <fullName evidence="10">Transporter</fullName>
    </submittedName>
</protein>
<keyword evidence="11" id="KW-1185">Reference proteome</keyword>
<evidence type="ECO:0000313" key="10">
    <source>
        <dbReference type="EMBL" id="QSV45907.1"/>
    </source>
</evidence>
<evidence type="ECO:0000256" key="1">
    <source>
        <dbReference type="ARBA" id="ARBA00004651"/>
    </source>
</evidence>
<evidence type="ECO:0000259" key="9">
    <source>
        <dbReference type="PROSITE" id="PS51202"/>
    </source>
</evidence>
<accession>A0ABX7Q386</accession>
<dbReference type="Gene3D" id="3.30.70.1450">
    <property type="entry name" value="Regulator of K+ conductance, C-terminal domain"/>
    <property type="match status" value="2"/>
</dbReference>
<feature type="transmembrane region" description="Helical" evidence="8">
    <location>
        <begin position="395"/>
        <end position="413"/>
    </location>
</feature>
<evidence type="ECO:0000256" key="2">
    <source>
        <dbReference type="ARBA" id="ARBA00009854"/>
    </source>
</evidence>
<feature type="transmembrane region" description="Helical" evidence="8">
    <location>
        <begin position="156"/>
        <end position="177"/>
    </location>
</feature>
<evidence type="ECO:0000256" key="6">
    <source>
        <dbReference type="ARBA" id="ARBA00022989"/>
    </source>
</evidence>
<evidence type="ECO:0000313" key="11">
    <source>
        <dbReference type="Proteomes" id="UP000663651"/>
    </source>
</evidence>
<dbReference type="InterPro" id="IPR050144">
    <property type="entry name" value="AAE_transporter"/>
</dbReference>
<proteinExistence type="inferred from homology"/>
<keyword evidence="7 8" id="KW-0472">Membrane</keyword>
<feature type="domain" description="RCK C-terminal" evidence="9">
    <location>
        <begin position="189"/>
        <end position="274"/>
    </location>
</feature>
<feature type="domain" description="RCK C-terminal" evidence="9">
    <location>
        <begin position="275"/>
        <end position="359"/>
    </location>
</feature>
<dbReference type="PANTHER" id="PTHR30445">
    <property type="entry name" value="K(+)_H(+) ANTIPORTER SUBUNIT KHTT"/>
    <property type="match status" value="1"/>
</dbReference>
<feature type="transmembrane region" description="Helical" evidence="8">
    <location>
        <begin position="523"/>
        <end position="545"/>
    </location>
</feature>
<keyword evidence="4" id="KW-1003">Cell membrane</keyword>
<dbReference type="NCBIfam" id="TIGR01625">
    <property type="entry name" value="YidE_YbjL_dupl"/>
    <property type="match status" value="2"/>
</dbReference>
<feature type="transmembrane region" description="Helical" evidence="8">
    <location>
        <begin position="492"/>
        <end position="511"/>
    </location>
</feature>
<dbReference type="InterPro" id="IPR006512">
    <property type="entry name" value="YidE_YbjL"/>
</dbReference>
<dbReference type="SUPFAM" id="SSF116726">
    <property type="entry name" value="TrkA C-terminal domain-like"/>
    <property type="match status" value="2"/>
</dbReference>
<feature type="transmembrane region" description="Helical" evidence="8">
    <location>
        <begin position="57"/>
        <end position="79"/>
    </location>
</feature>
<feature type="transmembrane region" description="Helical" evidence="8">
    <location>
        <begin position="434"/>
        <end position="452"/>
    </location>
</feature>
<dbReference type="InterPro" id="IPR006037">
    <property type="entry name" value="RCK_C"/>
</dbReference>
<dbReference type="PROSITE" id="PS51202">
    <property type="entry name" value="RCK_C"/>
    <property type="match status" value="2"/>
</dbReference>
<reference evidence="10 11" key="1">
    <citation type="submission" date="2021-03" db="EMBL/GenBank/DDBJ databases">
        <title>Geobacter metallireducens gen. nov. sp. nov., a microorganism capable of coupling the complete oxidation of organic compounds to the reduction of iron and other metals.</title>
        <authorList>
            <person name="Li Y."/>
        </authorList>
    </citation>
    <scope>NUCLEOTIDE SEQUENCE [LARGE SCALE GENOMIC DNA]</scope>
    <source>
        <strain evidence="10 11">Jerry-YX</strain>
    </source>
</reference>
<evidence type="ECO:0000256" key="5">
    <source>
        <dbReference type="ARBA" id="ARBA00022692"/>
    </source>
</evidence>
<comment type="similarity">
    <text evidence="2">Belongs to the AAE transporter (TC 2.A.81) family.</text>
</comment>
<keyword evidence="5 8" id="KW-0812">Transmembrane</keyword>
<comment type="subcellular location">
    <subcellularLocation>
        <location evidence="1">Cell membrane</location>
        <topology evidence="1">Multi-pass membrane protein</topology>
    </subcellularLocation>
</comment>
<feature type="transmembrane region" description="Helical" evidence="8">
    <location>
        <begin position="458"/>
        <end position="480"/>
    </location>
</feature>
<evidence type="ECO:0000256" key="8">
    <source>
        <dbReference type="SAM" id="Phobius"/>
    </source>
</evidence>
<evidence type="ECO:0000256" key="4">
    <source>
        <dbReference type="ARBA" id="ARBA00022475"/>
    </source>
</evidence>
<dbReference type="RefSeq" id="WP_207163698.1">
    <property type="nucleotide sequence ID" value="NZ_CP071382.1"/>
</dbReference>